<dbReference type="GeneTree" id="ENSGT00950000183155"/>
<dbReference type="FunFam" id="2.10.25.10:FF:000153">
    <property type="entry name" value="MUC5B isoform 1"/>
    <property type="match status" value="1"/>
</dbReference>
<accession>A0A8C5QZ52</accession>
<keyword evidence="7" id="KW-0472">Membrane</keyword>
<dbReference type="InterPro" id="IPR025615">
    <property type="entry name" value="TILa_dom"/>
</dbReference>
<dbReference type="Ensembl" id="ENSLLET00000046650.1">
    <property type="protein sequence ID" value="ENSLLEP00000044856.1"/>
    <property type="gene ID" value="ENSLLEG00000028428.1"/>
</dbReference>
<keyword evidence="13" id="KW-1185">Reference proteome</keyword>
<evidence type="ECO:0000313" key="12">
    <source>
        <dbReference type="Ensembl" id="ENSLLEP00000044778.1"/>
    </source>
</evidence>
<feature type="chain" id="PRO_5044680893" description="VWFD domain-containing protein" evidence="10">
    <location>
        <begin position="34"/>
        <end position="2094"/>
    </location>
</feature>
<dbReference type="Pfam" id="PF01826">
    <property type="entry name" value="TIL"/>
    <property type="match status" value="2"/>
</dbReference>
<protein>
    <recommendedName>
        <fullName evidence="11">VWFD domain-containing protein</fullName>
    </recommendedName>
</protein>
<evidence type="ECO:0000259" key="11">
    <source>
        <dbReference type="PROSITE" id="PS51233"/>
    </source>
</evidence>
<dbReference type="GO" id="GO:0005576">
    <property type="term" value="C:extracellular region"/>
    <property type="evidence" value="ECO:0007669"/>
    <property type="project" value="UniProtKB-SubCell"/>
</dbReference>
<dbReference type="PROSITE" id="PS51233">
    <property type="entry name" value="VWFD"/>
    <property type="match status" value="3"/>
</dbReference>
<comment type="subcellular location">
    <subcellularLocation>
        <location evidence="1">Cell membrane</location>
    </subcellularLocation>
    <subcellularLocation>
        <location evidence="2">Secreted</location>
    </subcellularLocation>
</comment>
<dbReference type="InterPro" id="IPR002919">
    <property type="entry name" value="TIL_dom"/>
</dbReference>
<keyword evidence="8" id="KW-1015">Disulfide bond</keyword>
<dbReference type="Pfam" id="PF12714">
    <property type="entry name" value="TILa"/>
    <property type="match status" value="3"/>
</dbReference>
<dbReference type="SMART" id="SM00216">
    <property type="entry name" value="VWD"/>
    <property type="match status" value="3"/>
</dbReference>
<dbReference type="FunFam" id="2.10.25.10:FF:000055">
    <property type="entry name" value="alpha-tectorin isoform X1"/>
    <property type="match status" value="1"/>
</dbReference>
<evidence type="ECO:0000256" key="7">
    <source>
        <dbReference type="ARBA" id="ARBA00023136"/>
    </source>
</evidence>
<dbReference type="Pfam" id="PF08742">
    <property type="entry name" value="C8"/>
    <property type="match status" value="3"/>
</dbReference>
<dbReference type="InterPro" id="IPR052749">
    <property type="entry name" value="Alpha-tectorin"/>
</dbReference>
<evidence type="ECO:0000256" key="9">
    <source>
        <dbReference type="ARBA" id="ARBA00023180"/>
    </source>
</evidence>
<organism evidence="12 13">
    <name type="scientific">Leptobrachium leishanense</name>
    <name type="common">Leishan spiny toad</name>
    <dbReference type="NCBI Taxonomy" id="445787"/>
    <lineage>
        <taxon>Eukaryota</taxon>
        <taxon>Metazoa</taxon>
        <taxon>Chordata</taxon>
        <taxon>Craniata</taxon>
        <taxon>Vertebrata</taxon>
        <taxon>Euteleostomi</taxon>
        <taxon>Amphibia</taxon>
        <taxon>Batrachia</taxon>
        <taxon>Anura</taxon>
        <taxon>Pelobatoidea</taxon>
        <taxon>Megophryidae</taxon>
        <taxon>Leptobrachium</taxon>
    </lineage>
</organism>
<evidence type="ECO:0000256" key="6">
    <source>
        <dbReference type="ARBA" id="ARBA00022737"/>
    </source>
</evidence>
<dbReference type="Pfam" id="PF17517">
    <property type="entry name" value="IgGFc_binding"/>
    <property type="match status" value="2"/>
</dbReference>
<dbReference type="SMART" id="SM00832">
    <property type="entry name" value="C8"/>
    <property type="match status" value="3"/>
</dbReference>
<dbReference type="Pfam" id="PF00094">
    <property type="entry name" value="VWD"/>
    <property type="match status" value="3"/>
</dbReference>
<dbReference type="SMART" id="SM00274">
    <property type="entry name" value="FOLN"/>
    <property type="match status" value="3"/>
</dbReference>
<keyword evidence="5 10" id="KW-0732">Signal</keyword>
<dbReference type="PANTHER" id="PTHR46160">
    <property type="entry name" value="ALPHA-TECTORIN-RELATED"/>
    <property type="match status" value="1"/>
</dbReference>
<evidence type="ECO:0000313" key="13">
    <source>
        <dbReference type="Proteomes" id="UP000694569"/>
    </source>
</evidence>
<dbReference type="InterPro" id="IPR001846">
    <property type="entry name" value="VWF_type-D"/>
</dbReference>
<evidence type="ECO:0000256" key="10">
    <source>
        <dbReference type="SAM" id="SignalP"/>
    </source>
</evidence>
<keyword evidence="6" id="KW-0677">Repeat</keyword>
<evidence type="ECO:0000256" key="3">
    <source>
        <dbReference type="ARBA" id="ARBA00022475"/>
    </source>
</evidence>
<dbReference type="Gene3D" id="2.10.25.10">
    <property type="entry name" value="Laminin"/>
    <property type="match status" value="2"/>
</dbReference>
<dbReference type="InterPro" id="IPR001007">
    <property type="entry name" value="VWF_dom"/>
</dbReference>
<keyword evidence="3" id="KW-1003">Cell membrane</keyword>
<dbReference type="InterPro" id="IPR036084">
    <property type="entry name" value="Ser_inhib-like_sf"/>
</dbReference>
<reference evidence="12" key="1">
    <citation type="submission" date="2025-05" db="UniProtKB">
        <authorList>
            <consortium name="Ensembl"/>
        </authorList>
    </citation>
    <scope>IDENTIFICATION</scope>
</reference>
<dbReference type="InterPro" id="IPR003645">
    <property type="entry name" value="Fol_N"/>
</dbReference>
<keyword evidence="9" id="KW-0325">Glycoprotein</keyword>
<dbReference type="CDD" id="cd19941">
    <property type="entry name" value="TIL"/>
    <property type="match status" value="3"/>
</dbReference>
<feature type="domain" description="VWFD" evidence="11">
    <location>
        <begin position="1327"/>
        <end position="1506"/>
    </location>
</feature>
<proteinExistence type="predicted"/>
<dbReference type="Ensembl" id="ENSLLET00000046569.1">
    <property type="protein sequence ID" value="ENSLLEP00000044778.1"/>
    <property type="gene ID" value="ENSLLEG00000028428.1"/>
</dbReference>
<dbReference type="SMART" id="SM00215">
    <property type="entry name" value="VWC_out"/>
    <property type="match status" value="2"/>
</dbReference>
<evidence type="ECO:0000256" key="2">
    <source>
        <dbReference type="ARBA" id="ARBA00004613"/>
    </source>
</evidence>
<sequence length="2094" mass="229127">MLFFLPRSMMGCDWGPIMRATILLLIYSTVTRGQPQPAGKEFITVFMQNHSPEDIAYLQLQVTGSKPDTSVEVTINKSNYKQKFKVGSGETVLLPMSGMIEMKGTGRFSSSVVVKADADVTVSSSSYKPTGAESTLVYPVAALGVEYFVVTPPWGPACGYKQFAIVAYNQPTSVEIHLTQDIKFQGRDYSKGQKLSITLEPYQAVQIQCPKDLSGTRVLAQNPVAMLCGHTCTQINEQCNYALEQILPVTAWGLNYLIPAFSFQQDSNVVLIMPSKDFSLDYQLGGDSKSVPITRGKLHQIQVGPSQPLEIHSKEKIQVLLYSKAGIHDGVPYGSFLSHIPDETLFHQAFVIHGQREFQRNMAIFIVETAEKDGVLIDGKALGKDHPWQQFPKSKYSFAEHNFGPGISFHSIQHPKVPIGVISAGFTSCTAYGFIAEPTDGKIVNPRGRVELQGGLEVQFPGGKESTVNIEYPSWPGGVPGEWSPGGQYPGGIDVTTVGRQFVTAFLKNGNSKEAPEMKLLVTGIAPSTTVTATVSGSNFKKKIQVKAGETKSLPITEPVELSGTGTSSKSVVVKADAGVTIVSSSSRNGSSDTALIYPLPRWGFIYYIVTPPWGPATQYAEIAVIASDKPTNVTIHLKGDVNFQDHVYPKGSKLHLTLEPHQVVQLQSTGDISGSRVEAQHPISVLSGHTGSQKYGPCGHVYENLLPVESWGTTYFIPGMSSQTNPDIVFVVAYKDTKIDYKQGTQKQTKSMADGDVMQLEVTPSQPLSIQGSEKFQVIFYGTGGAFKGQNLIPFLSNIQPIEEYGLRYILNGNPERGKNVGVITIKTSGKEGILADGKPAKGITWKEFPESGYSWGEYTTDENPTPFIEHPTQSFGLQSNNYADLFGYGSPAPCIKGPVFPNGGGKDPCKHVQCGPGEKCQVKEGKGTCVPKSVGICWAWGDPHYKSFDGYKFDLQGTCTYILSKYEGDVNGLQAFSVEEKNEFRGKKEVAYVRLVTVRVYGHILSIKKGESPRVRVDGVLQNLPVTLGGGKVKIVRSGKNAQIITDFGLKINFDWNWQVTIYLPSSYHGLTTGLCGNLNGNPQDDMLTTSKTLATSITEWAQSWKVNDQDPFCVDACVGECPSCNEEQKRQYEAETWCGLIRKNNGPFAKCQPVIDPENFFTNCMFDVCMNGGARIILCQALEAYATECMTQGLDVSLWRDKANCPMQCPVNSHYEACGNACPASCADRTAPADCIDPCMETCQCNSGYILSGEKCVPVTSCGCSYNGFYYEPNEKYWADQACNSYCVCDPASGKVVCQDKKCKSNEKCMVVDGKRGCHPSGYSTCTFSGDPHYYTFDGTKFDFMGTCTYQLVKVTSTDPSLTPFTVTVQNNNRGNKAVSFTREVTLEVYNQTIVLSADSPRKIQVNGVHTHLPYYYETSKVVGYLRGLHAVIKLDNGLILTFDWNSHGRVTLPDTYANSVTGLCGNNNKNPSDDLTTSSGQKTADPVEFGDSWKVRDVPGCSKQCVGKCPTCTEQSKSKYQSDEYCGIIKKANGPFAQCHASIDAVGYFDDCVFDSCHFEGQSSVLMNAIMHYASACQAAGIVIREWRTSLTRLVCPPNSHYELCGPGCAPTCYDLSYPQTCQPSCTEGCYCDDGFILSGEYCVPISQCGCTLNERYYEKGQKFYTNSSCGMWCECRDEGRLSCETLPCGPNDHCRVVNGVQSCVSDRCAKCTVSGVHYISFDGLPYNFYGTCSYTLVSSTSRVAGIEKFSVMVENEKLGALIVPKRVKVAVFRNEYTLERLKTWKVKINDQIANLPFNCPTQRLWINQEGKNIILQTDFGMKVLFDLDYQIIVQITGTYWNSVRGLCGNFNDDLTDEMAIPDGTIVSKVDSFGAGWKVPVEGVSCMGGCGDACPAITSKVSTDYGKETQCGMIKATKGPFKDCFSKIYPLSYYNNCLLDMSQDPSSSTLCRSLQAYVSVCEAAGGNVKSWRTDKFCPLSCTRGQYSNCSRTCDQACAVMSASSTCTSRCFEGCSCSDEEFFDGEQCVSKDKCGCMYGGQYLKVKESLILSGCRKQCKCQEGGMVTCEPFACSAGETCFSREVTGQCVKA</sequence>
<dbReference type="SUPFAM" id="SSF57567">
    <property type="entry name" value="Serine protease inhibitors"/>
    <property type="match status" value="2"/>
</dbReference>
<feature type="domain" description="VWFD" evidence="11">
    <location>
        <begin position="937"/>
        <end position="1117"/>
    </location>
</feature>
<name>A0A8C5QZ52_9ANUR</name>
<dbReference type="InterPro" id="IPR035234">
    <property type="entry name" value="IgGFc-bd_N"/>
</dbReference>
<feature type="signal peptide" evidence="10">
    <location>
        <begin position="1"/>
        <end position="33"/>
    </location>
</feature>
<dbReference type="Proteomes" id="UP000694569">
    <property type="component" value="Unplaced"/>
</dbReference>
<feature type="domain" description="VWFD" evidence="11">
    <location>
        <begin position="1714"/>
        <end position="1891"/>
    </location>
</feature>
<evidence type="ECO:0000256" key="1">
    <source>
        <dbReference type="ARBA" id="ARBA00004236"/>
    </source>
</evidence>
<evidence type="ECO:0000256" key="4">
    <source>
        <dbReference type="ARBA" id="ARBA00022525"/>
    </source>
</evidence>
<dbReference type="InterPro" id="IPR014853">
    <property type="entry name" value="VWF/SSPO/ZAN-like_Cys-rich_dom"/>
</dbReference>
<evidence type="ECO:0000256" key="8">
    <source>
        <dbReference type="ARBA" id="ARBA00023157"/>
    </source>
</evidence>
<dbReference type="PANTHER" id="PTHR46160:SF8">
    <property type="entry name" value="VWFD DOMAIN-CONTAINING PROTEIN"/>
    <property type="match status" value="1"/>
</dbReference>
<dbReference type="GO" id="GO:0005886">
    <property type="term" value="C:plasma membrane"/>
    <property type="evidence" value="ECO:0007669"/>
    <property type="project" value="UniProtKB-SubCell"/>
</dbReference>
<keyword evidence="4" id="KW-0964">Secreted</keyword>
<dbReference type="OrthoDB" id="6236007at2759"/>
<evidence type="ECO:0000256" key="5">
    <source>
        <dbReference type="ARBA" id="ARBA00022729"/>
    </source>
</evidence>